<dbReference type="RefSeq" id="WP_272093119.1">
    <property type="nucleotide sequence ID" value="NZ_JAQNDK010000001.1"/>
</dbReference>
<protein>
    <submittedName>
        <fullName evidence="5">ABC transporter ATP-binding protein</fullName>
    </submittedName>
</protein>
<dbReference type="SUPFAM" id="SSF52540">
    <property type="entry name" value="P-loop containing nucleoside triphosphate hydrolases"/>
    <property type="match status" value="1"/>
</dbReference>
<dbReference type="PANTHER" id="PTHR43776:SF8">
    <property type="entry name" value="ABC TRANSPORTER, ATP-BINDING PROTEIN"/>
    <property type="match status" value="1"/>
</dbReference>
<keyword evidence="1" id="KW-0813">Transport</keyword>
<dbReference type="Proteomes" id="UP001217485">
    <property type="component" value="Unassembled WGS sequence"/>
</dbReference>
<feature type="domain" description="ABC transporter" evidence="4">
    <location>
        <begin position="15"/>
        <end position="263"/>
    </location>
</feature>
<name>A0ABT5BSM3_9BACT</name>
<dbReference type="InterPro" id="IPR027417">
    <property type="entry name" value="P-loop_NTPase"/>
</dbReference>
<dbReference type="Gene3D" id="3.40.50.300">
    <property type="entry name" value="P-loop containing nucleotide triphosphate hydrolases"/>
    <property type="match status" value="1"/>
</dbReference>
<dbReference type="PANTHER" id="PTHR43776">
    <property type="entry name" value="TRANSPORT ATP-BINDING PROTEIN"/>
    <property type="match status" value="1"/>
</dbReference>
<dbReference type="InterPro" id="IPR003439">
    <property type="entry name" value="ABC_transporter-like_ATP-bd"/>
</dbReference>
<dbReference type="PROSITE" id="PS50893">
    <property type="entry name" value="ABC_TRANSPORTER_2"/>
    <property type="match status" value="1"/>
</dbReference>
<dbReference type="GO" id="GO:0005524">
    <property type="term" value="F:ATP binding"/>
    <property type="evidence" value="ECO:0007669"/>
    <property type="project" value="UniProtKB-KW"/>
</dbReference>
<dbReference type="SMART" id="SM00382">
    <property type="entry name" value="AAA"/>
    <property type="match status" value="1"/>
</dbReference>
<dbReference type="InterPro" id="IPR017871">
    <property type="entry name" value="ABC_transporter-like_CS"/>
</dbReference>
<gene>
    <name evidence="5" type="ORF">POL72_01455</name>
</gene>
<organism evidence="5 6">
    <name type="scientific">Sorangium atrum</name>
    <dbReference type="NCBI Taxonomy" id="2995308"/>
    <lineage>
        <taxon>Bacteria</taxon>
        <taxon>Pseudomonadati</taxon>
        <taxon>Myxococcota</taxon>
        <taxon>Polyangia</taxon>
        <taxon>Polyangiales</taxon>
        <taxon>Polyangiaceae</taxon>
        <taxon>Sorangium</taxon>
    </lineage>
</organism>
<accession>A0ABT5BSM3</accession>
<evidence type="ECO:0000256" key="1">
    <source>
        <dbReference type="ARBA" id="ARBA00022448"/>
    </source>
</evidence>
<dbReference type="InterPro" id="IPR050319">
    <property type="entry name" value="ABC_transp_ATP-bind"/>
</dbReference>
<evidence type="ECO:0000313" key="6">
    <source>
        <dbReference type="Proteomes" id="UP001217485"/>
    </source>
</evidence>
<evidence type="ECO:0000256" key="2">
    <source>
        <dbReference type="ARBA" id="ARBA00022741"/>
    </source>
</evidence>
<dbReference type="InterPro" id="IPR013563">
    <property type="entry name" value="Oligopep_ABC_C"/>
</dbReference>
<evidence type="ECO:0000313" key="5">
    <source>
        <dbReference type="EMBL" id="MDC0676388.1"/>
    </source>
</evidence>
<dbReference type="Pfam" id="PF08352">
    <property type="entry name" value="oligo_HPY"/>
    <property type="match status" value="1"/>
</dbReference>
<comment type="caution">
    <text evidence="5">The sequence shown here is derived from an EMBL/GenBank/DDBJ whole genome shotgun (WGS) entry which is preliminary data.</text>
</comment>
<dbReference type="PROSITE" id="PS00211">
    <property type="entry name" value="ABC_TRANSPORTER_1"/>
    <property type="match status" value="1"/>
</dbReference>
<reference evidence="5 6" key="1">
    <citation type="submission" date="2023-01" db="EMBL/GenBank/DDBJ databases">
        <title>Minimal conservation of predation-associated metabolite biosynthetic gene clusters underscores biosynthetic potential of Myxococcota including descriptions for ten novel species: Archangium lansinium sp. nov., Myxococcus landrumus sp. nov., Nannocystis bai.</title>
        <authorList>
            <person name="Ahearne A."/>
            <person name="Stevens C."/>
            <person name="Dowd S."/>
        </authorList>
    </citation>
    <scope>NUCLEOTIDE SEQUENCE [LARGE SCALE GENOMIC DNA]</scope>
    <source>
        <strain evidence="5 6">WIWO2</strain>
    </source>
</reference>
<keyword evidence="2" id="KW-0547">Nucleotide-binding</keyword>
<proteinExistence type="predicted"/>
<dbReference type="CDD" id="cd03257">
    <property type="entry name" value="ABC_NikE_OppD_transporters"/>
    <property type="match status" value="1"/>
</dbReference>
<sequence>MTMTQPSVSPVLDVVRLGKYFPVGGGLRAQQLRALHDASFSLAVREVIALVGESGSGKSTIARLLARLMPPSSGQIVFKGRDVLKEEPTRASLAYRGQVQMIFQDPFGSLNPVHTIGYHLERPLLLHNKAPTPAILREKVHELLKTVDLNPPAEVALKFPYQLSGGQRQRVAIARALAVDPSVILADEPISMLDVSIRMGVLNLMEKLKEERGISYLYITHDIASARYVADRTMVMYAGHIVEGAPSEELMQQPAHPYTKLLLSAVPDPNGSIRGELPARSGAPKLINPPPGCPFADRCPSVMNTCREQMPGAVDVGSGHWVRCHLYAPGSVIAPSALYDRKVPASVEAGPL</sequence>
<keyword evidence="3 5" id="KW-0067">ATP-binding</keyword>
<dbReference type="InterPro" id="IPR003593">
    <property type="entry name" value="AAA+_ATPase"/>
</dbReference>
<evidence type="ECO:0000256" key="3">
    <source>
        <dbReference type="ARBA" id="ARBA00022840"/>
    </source>
</evidence>
<dbReference type="EMBL" id="JAQNDK010000001">
    <property type="protein sequence ID" value="MDC0676388.1"/>
    <property type="molecule type" value="Genomic_DNA"/>
</dbReference>
<evidence type="ECO:0000259" key="4">
    <source>
        <dbReference type="PROSITE" id="PS50893"/>
    </source>
</evidence>
<keyword evidence="6" id="KW-1185">Reference proteome</keyword>
<dbReference type="NCBIfam" id="TIGR01727">
    <property type="entry name" value="oligo_HPY"/>
    <property type="match status" value="1"/>
</dbReference>
<dbReference type="Pfam" id="PF00005">
    <property type="entry name" value="ABC_tran"/>
    <property type="match status" value="1"/>
</dbReference>